<dbReference type="Proteomes" id="UP000005435">
    <property type="component" value="Chromosome"/>
</dbReference>
<evidence type="ECO:0000313" key="3">
    <source>
        <dbReference type="Proteomes" id="UP000005435"/>
    </source>
</evidence>
<feature type="compositionally biased region" description="Basic and acidic residues" evidence="1">
    <location>
        <begin position="32"/>
        <end position="43"/>
    </location>
</feature>
<gene>
    <name evidence="2" type="ordered locus">Clocl_4037</name>
</gene>
<organism evidence="2 3">
    <name type="scientific">Acetivibrio clariflavus (strain DSM 19732 / NBRC 101661 / EBR45)</name>
    <name type="common">Clostridium clariflavum</name>
    <dbReference type="NCBI Taxonomy" id="720554"/>
    <lineage>
        <taxon>Bacteria</taxon>
        <taxon>Bacillati</taxon>
        <taxon>Bacillota</taxon>
        <taxon>Clostridia</taxon>
        <taxon>Eubacteriales</taxon>
        <taxon>Oscillospiraceae</taxon>
        <taxon>Acetivibrio</taxon>
    </lineage>
</organism>
<feature type="compositionally biased region" description="Polar residues" evidence="1">
    <location>
        <begin position="95"/>
        <end position="105"/>
    </location>
</feature>
<evidence type="ECO:0000256" key="1">
    <source>
        <dbReference type="SAM" id="MobiDB-lite"/>
    </source>
</evidence>
<feature type="compositionally biased region" description="Low complexity" evidence="1">
    <location>
        <begin position="1"/>
        <end position="30"/>
    </location>
</feature>
<accession>G8LSW0</accession>
<name>G8LSW0_ACECE</name>
<dbReference type="KEGG" id="ccl:Clocl_4037"/>
<evidence type="ECO:0000313" key="2">
    <source>
        <dbReference type="EMBL" id="AEV70473.1"/>
    </source>
</evidence>
<dbReference type="STRING" id="720554.Clocl_4037"/>
<dbReference type="RefSeq" id="WP_014256972.1">
    <property type="nucleotide sequence ID" value="NC_016627.1"/>
</dbReference>
<protein>
    <submittedName>
        <fullName evidence="2">Uncharacterized protein</fullName>
    </submittedName>
</protein>
<sequence precursor="true">MINNSNAETGNSNNVNANNTSSNNSGNLTGSRKRDFQKRKSGDQEQFSNKDSSRGKYLNKSNSTGGSSRDNNFQKDSSYQRSSYANRESGVRHGYNNSSSKGNSRVKSEETIEDIRTDIARIEKEIELELKEIRSLRLGV</sequence>
<reference evidence="2 3" key="2">
    <citation type="journal article" date="2012" name="Stand. Genomic Sci.">
        <title>Complete Genome Sequence of Clostridium clariflavum DSM 19732.</title>
        <authorList>
            <person name="Izquierdo J.A."/>
            <person name="Goodwin L."/>
            <person name="Davenport K.W."/>
            <person name="Teshima H."/>
            <person name="Bruce D."/>
            <person name="Detter C."/>
            <person name="Tapia R."/>
            <person name="Han S."/>
            <person name="Land M."/>
            <person name="Hauser L."/>
            <person name="Jeffries C.D."/>
            <person name="Han J."/>
            <person name="Pitluck S."/>
            <person name="Nolan M."/>
            <person name="Chen A."/>
            <person name="Huntemann M."/>
            <person name="Mavromatis K."/>
            <person name="Mikhailova N."/>
            <person name="Liolios K."/>
            <person name="Woyke T."/>
            <person name="Lynd L.R."/>
        </authorList>
    </citation>
    <scope>NUCLEOTIDE SEQUENCE [LARGE SCALE GENOMIC DNA]</scope>
    <source>
        <strain evidence="3">DSM 19732 / NBRC 101661 / EBR45</strain>
    </source>
</reference>
<keyword evidence="3" id="KW-1185">Reference proteome</keyword>
<feature type="compositionally biased region" description="Polar residues" evidence="1">
    <location>
        <begin position="59"/>
        <end position="86"/>
    </location>
</feature>
<dbReference type="AlphaFoldDB" id="G8LSW0"/>
<dbReference type="HOGENOM" id="CLU_1831643_0_0_9"/>
<dbReference type="eggNOG" id="ENOG5033M0C">
    <property type="taxonomic scope" value="Bacteria"/>
</dbReference>
<feature type="region of interest" description="Disordered" evidence="1">
    <location>
        <begin position="1"/>
        <end position="111"/>
    </location>
</feature>
<dbReference type="EMBL" id="CP003065">
    <property type="protein sequence ID" value="AEV70473.1"/>
    <property type="molecule type" value="Genomic_DNA"/>
</dbReference>
<proteinExistence type="predicted"/>
<reference evidence="3" key="1">
    <citation type="submission" date="2011-12" db="EMBL/GenBank/DDBJ databases">
        <title>Complete sequence of Clostridium clariflavum DSM 19732.</title>
        <authorList>
            <consortium name="US DOE Joint Genome Institute"/>
            <person name="Lucas S."/>
            <person name="Han J."/>
            <person name="Lapidus A."/>
            <person name="Cheng J.-F."/>
            <person name="Goodwin L."/>
            <person name="Pitluck S."/>
            <person name="Peters L."/>
            <person name="Teshima H."/>
            <person name="Detter J.C."/>
            <person name="Han C."/>
            <person name="Tapia R."/>
            <person name="Land M."/>
            <person name="Hauser L."/>
            <person name="Kyrpides N."/>
            <person name="Ivanova N."/>
            <person name="Pagani I."/>
            <person name="Kitzmiller T."/>
            <person name="Lynd L."/>
            <person name="Izquierdo J."/>
            <person name="Woyke T."/>
        </authorList>
    </citation>
    <scope>NUCLEOTIDE SEQUENCE [LARGE SCALE GENOMIC DNA]</scope>
    <source>
        <strain evidence="3">DSM 19732 / NBRC 101661 / EBR45</strain>
    </source>
</reference>